<evidence type="ECO:0000256" key="1">
    <source>
        <dbReference type="ARBA" id="ARBA00022842"/>
    </source>
</evidence>
<dbReference type="RefSeq" id="WP_380927302.1">
    <property type="nucleotide sequence ID" value="NZ_JBHUGS010000001.1"/>
</dbReference>
<proteinExistence type="predicted"/>
<dbReference type="InterPro" id="IPR029044">
    <property type="entry name" value="Nucleotide-diphossugar_trans"/>
</dbReference>
<keyword evidence="4" id="KW-1185">Reference proteome</keyword>
<reference evidence="4" key="1">
    <citation type="journal article" date="2019" name="Int. J. Syst. Evol. Microbiol.">
        <title>The Global Catalogue of Microorganisms (GCM) 10K type strain sequencing project: providing services to taxonomists for standard genome sequencing and annotation.</title>
        <authorList>
            <consortium name="The Broad Institute Genomics Platform"/>
            <consortium name="The Broad Institute Genome Sequencing Center for Infectious Disease"/>
            <person name="Wu L."/>
            <person name="Ma J."/>
        </authorList>
    </citation>
    <scope>NUCLEOTIDE SEQUENCE [LARGE SCALE GENOMIC DNA]</scope>
    <source>
        <strain evidence="4">CGMCC 1.12702</strain>
    </source>
</reference>
<dbReference type="GO" id="GO:0016740">
    <property type="term" value="F:transferase activity"/>
    <property type="evidence" value="ECO:0007669"/>
    <property type="project" value="UniProtKB-KW"/>
</dbReference>
<dbReference type="Pfam" id="PF12804">
    <property type="entry name" value="NTP_transf_3"/>
    <property type="match status" value="1"/>
</dbReference>
<gene>
    <name evidence="3" type="ORF">ACFSGX_02795</name>
</gene>
<evidence type="ECO:0000313" key="4">
    <source>
        <dbReference type="Proteomes" id="UP001597400"/>
    </source>
</evidence>
<keyword evidence="3" id="KW-0808">Transferase</keyword>
<dbReference type="InterPro" id="IPR025877">
    <property type="entry name" value="MobA-like_NTP_Trfase"/>
</dbReference>
<accession>A0ABW4TSP4</accession>
<protein>
    <submittedName>
        <fullName evidence="3">NTP transferase domain-containing protein</fullName>
    </submittedName>
</protein>
<dbReference type="Gene3D" id="3.90.550.10">
    <property type="entry name" value="Spore Coat Polysaccharide Biosynthesis Protein SpsA, Chain A"/>
    <property type="match status" value="1"/>
</dbReference>
<dbReference type="SUPFAM" id="SSF53448">
    <property type="entry name" value="Nucleotide-diphospho-sugar transferases"/>
    <property type="match status" value="1"/>
</dbReference>
<dbReference type="EMBL" id="JBHUGS010000001">
    <property type="protein sequence ID" value="MFD1949695.1"/>
    <property type="molecule type" value="Genomic_DNA"/>
</dbReference>
<keyword evidence="1" id="KW-0460">Magnesium</keyword>
<evidence type="ECO:0000259" key="2">
    <source>
        <dbReference type="Pfam" id="PF12804"/>
    </source>
</evidence>
<comment type="caution">
    <text evidence="3">The sequence shown here is derived from an EMBL/GenBank/DDBJ whole genome shotgun (WGS) entry which is preliminary data.</text>
</comment>
<dbReference type="Proteomes" id="UP001597400">
    <property type="component" value="Unassembled WGS sequence"/>
</dbReference>
<sequence length="275" mass="29136">MRSTTAIVMAGRREGSIDPLAAAAGLADKCLIPVAGRLMIEHVLVALADTPSIARIIVSINDPALLDAVPAARALIDEGRLVAVRAKHNLVDSLFAALDGQAFPILVTTADNVLLTPAAVEQIGTAGDAAGAKSVAVAFTRRDSVLAAHPDGQRRFYRFRDDSYSNCNAYWIGSPVALAVAEVFRSGGQFAKHPVRILRALGLYNLIAFRLGLGTIDGAFARFSRRFGFPIRAVILDDGAVAIDVDNPRTLAVAETIFASRSVSQHAKPPMLSRG</sequence>
<feature type="domain" description="MobA-like NTP transferase" evidence="2">
    <location>
        <begin position="28"/>
        <end position="150"/>
    </location>
</feature>
<organism evidence="3 4">
    <name type="scientific">Sphingomonas arantia</name>
    <dbReference type="NCBI Taxonomy" id="1460676"/>
    <lineage>
        <taxon>Bacteria</taxon>
        <taxon>Pseudomonadati</taxon>
        <taxon>Pseudomonadota</taxon>
        <taxon>Alphaproteobacteria</taxon>
        <taxon>Sphingomonadales</taxon>
        <taxon>Sphingomonadaceae</taxon>
        <taxon>Sphingomonas</taxon>
    </lineage>
</organism>
<evidence type="ECO:0000313" key="3">
    <source>
        <dbReference type="EMBL" id="MFD1949695.1"/>
    </source>
</evidence>
<name>A0ABW4TSP4_9SPHN</name>